<feature type="transmembrane region" description="Helical" evidence="8">
    <location>
        <begin position="458"/>
        <end position="475"/>
    </location>
</feature>
<dbReference type="PROSITE" id="PS51469">
    <property type="entry name" value="SUN"/>
    <property type="match status" value="1"/>
</dbReference>
<reference evidence="11" key="1">
    <citation type="submission" date="2025-08" db="UniProtKB">
        <authorList>
            <consortium name="RefSeq"/>
        </authorList>
    </citation>
    <scope>IDENTIFICATION</scope>
    <source>
        <tissue evidence="11">Whole organism</tissue>
    </source>
</reference>
<keyword evidence="5 8" id="KW-0472">Membrane</keyword>
<feature type="transmembrane region" description="Helical" evidence="8">
    <location>
        <begin position="427"/>
        <end position="446"/>
    </location>
</feature>
<dbReference type="Pfam" id="PF07738">
    <property type="entry name" value="Sad1_UNC"/>
    <property type="match status" value="1"/>
</dbReference>
<evidence type="ECO:0000256" key="3">
    <source>
        <dbReference type="ARBA" id="ARBA00022989"/>
    </source>
</evidence>
<evidence type="ECO:0000259" key="9">
    <source>
        <dbReference type="PROSITE" id="PS51469"/>
    </source>
</evidence>
<dbReference type="GeneID" id="113207452"/>
<feature type="transmembrane region" description="Helical" evidence="8">
    <location>
        <begin position="290"/>
        <end position="310"/>
    </location>
</feature>
<evidence type="ECO:0000313" key="11">
    <source>
        <dbReference type="RefSeq" id="XP_052124292.1"/>
    </source>
</evidence>
<name>A0A9C6WQ76_FRAOC</name>
<feature type="transmembrane region" description="Helical" evidence="8">
    <location>
        <begin position="389"/>
        <end position="407"/>
    </location>
</feature>
<accession>A0A9C6WQ76</accession>
<organism evidence="10 11">
    <name type="scientific">Frankliniella occidentalis</name>
    <name type="common">Western flower thrips</name>
    <name type="synonym">Euthrips occidentalis</name>
    <dbReference type="NCBI Taxonomy" id="133901"/>
    <lineage>
        <taxon>Eukaryota</taxon>
        <taxon>Metazoa</taxon>
        <taxon>Ecdysozoa</taxon>
        <taxon>Arthropoda</taxon>
        <taxon>Hexapoda</taxon>
        <taxon>Insecta</taxon>
        <taxon>Pterygota</taxon>
        <taxon>Neoptera</taxon>
        <taxon>Paraneoptera</taxon>
        <taxon>Thysanoptera</taxon>
        <taxon>Terebrantia</taxon>
        <taxon>Thripoidea</taxon>
        <taxon>Thripidae</taxon>
        <taxon>Frankliniella</taxon>
    </lineage>
</organism>
<keyword evidence="10" id="KW-1185">Reference proteome</keyword>
<gene>
    <name evidence="11" type="primary">LOC113207452</name>
</gene>
<keyword evidence="3 8" id="KW-1133">Transmembrane helix</keyword>
<dbReference type="GO" id="GO:0034993">
    <property type="term" value="C:meiotic nuclear membrane microtubule tethering complex"/>
    <property type="evidence" value="ECO:0007669"/>
    <property type="project" value="TreeGrafter"/>
</dbReference>
<evidence type="ECO:0000256" key="1">
    <source>
        <dbReference type="ARBA" id="ARBA00004370"/>
    </source>
</evidence>
<feature type="domain" description="SUN" evidence="9">
    <location>
        <begin position="788"/>
        <end position="948"/>
    </location>
</feature>
<dbReference type="InterPro" id="IPR045119">
    <property type="entry name" value="SUN1-5"/>
</dbReference>
<evidence type="ECO:0000256" key="8">
    <source>
        <dbReference type="SAM" id="Phobius"/>
    </source>
</evidence>
<evidence type="ECO:0000256" key="6">
    <source>
        <dbReference type="SAM" id="Coils"/>
    </source>
</evidence>
<dbReference type="FunFam" id="2.60.120.260:FF:000009">
    <property type="entry name" value="SUN domain-containing protein 1 isoform X1"/>
    <property type="match status" value="1"/>
</dbReference>
<dbReference type="RefSeq" id="XP_052124292.1">
    <property type="nucleotide sequence ID" value="XM_052268332.1"/>
</dbReference>
<dbReference type="InterPro" id="IPR012919">
    <property type="entry name" value="SUN_dom"/>
</dbReference>
<feature type="coiled-coil region" evidence="6">
    <location>
        <begin position="558"/>
        <end position="602"/>
    </location>
</feature>
<keyword evidence="4 6" id="KW-0175">Coiled coil</keyword>
<proteinExistence type="predicted"/>
<dbReference type="GO" id="GO:0043495">
    <property type="term" value="F:protein-membrane adaptor activity"/>
    <property type="evidence" value="ECO:0007669"/>
    <property type="project" value="TreeGrafter"/>
</dbReference>
<evidence type="ECO:0000313" key="10">
    <source>
        <dbReference type="Proteomes" id="UP000504606"/>
    </source>
</evidence>
<dbReference type="Proteomes" id="UP000504606">
    <property type="component" value="Unplaced"/>
</dbReference>
<keyword evidence="2 8" id="KW-0812">Transmembrane</keyword>
<evidence type="ECO:0000256" key="4">
    <source>
        <dbReference type="ARBA" id="ARBA00023054"/>
    </source>
</evidence>
<evidence type="ECO:0000256" key="5">
    <source>
        <dbReference type="ARBA" id="ARBA00023136"/>
    </source>
</evidence>
<evidence type="ECO:0000256" key="7">
    <source>
        <dbReference type="SAM" id="MobiDB-lite"/>
    </source>
</evidence>
<dbReference type="Gene3D" id="2.60.120.260">
    <property type="entry name" value="Galactose-binding domain-like"/>
    <property type="match status" value="1"/>
</dbReference>
<evidence type="ECO:0000256" key="2">
    <source>
        <dbReference type="ARBA" id="ARBA00022692"/>
    </source>
</evidence>
<dbReference type="AlphaFoldDB" id="A0A9C6WQ76"/>
<feature type="region of interest" description="Disordered" evidence="7">
    <location>
        <begin position="114"/>
        <end position="157"/>
    </location>
</feature>
<dbReference type="PANTHER" id="PTHR12911:SF8">
    <property type="entry name" value="KLAROID PROTEIN-RELATED"/>
    <property type="match status" value="1"/>
</dbReference>
<sequence length="948" mass="106458">MSDRVLRSRVRNGPTSLSLSEDWEKVRFSAGRRRQKEVQPLNTVAQERLFKQDQRQPLKKRVVFSSRRYSSDDLPNGKAHAIADAGSPIVGILKQSPLQHESFISDVIDEEVDVDEQVPSTPKAQRGRPRTRGRPAAAAGGRGRVSSKHASFTEEASASPWQSASSSILAALALSVSPLARKRAKQAEAIAKEEEAVRRAVHFYKSSGEWWNVFPKTDYSYSRMSSFHREISPGVPTLPNMSRPGLHTEIHHQNIAKKLLYSDIHGSDSDEVDDARSSFRFSQPQNHPSVWKTTLTLIMTTLTSILTIFYSKVRSIAERASTIFSTKRKPAYVFGNQVYHPNRQQPSGVVSRIWLSFLETVSNTYHWIRRTSVSNNRIFNGGQQRRNSWLIPILLLIPLILLTGLWRSSEDHQSSISQITSAGLKGLGNWIWTVLQLPFELAYAIVSLPWHFSSNFMSILYDIILCPLILLQSIFDILCSFSWNIVSLFQMLLAPILSLKMNLWDTSSEHVIQGSESYLDLPTGIDNDGIKALLNSALQKQEESILLRMSKTHDGLRADFLSKMAAQEKQLRAELEAKEGLGQQLNLKVTHLQDELRRLRRRFSTCCRGSEPLPFDAVRGKLWEELKKLLSSPEGLVLLGAAAVYNSPADKSQANIPQFNDTEIRAWISSSFLDKDDFEKALANMTKYFNEELERRSANMMAATAEEINARIARQSQIHLAQISKLQSELSTSFGYQTSHFQNRATSSVTDSTLSVDESIVRKIVDAAIAVYDADKTGMADYALESQGGQVVSTRCTETYQVKSPTLSVFGVPLWYPSNSPRTVIQPGMHPGECWAFVGSQGYLVIQLSHRIRVKGFTYEHISPVLLPTGKMNSAPKEFSIYGLSTEGDPTPVLLGDYHYLQNSTSMQFFPVQSNAPPLQLIEIQVKSNHGNINYTCMYRFRVHGTIA</sequence>
<dbReference type="PANTHER" id="PTHR12911">
    <property type="entry name" value="SAD1/UNC-84-LIKE PROTEIN-RELATED"/>
    <property type="match status" value="1"/>
</dbReference>
<comment type="subcellular location">
    <subcellularLocation>
        <location evidence="1">Membrane</location>
    </subcellularLocation>
</comment>
<protein>
    <submittedName>
        <fullName evidence="11">SUN domain-containing protein 2 isoform X2</fullName>
    </submittedName>
</protein>